<protein>
    <submittedName>
        <fullName evidence="1">Uncharacterized protein</fullName>
    </submittedName>
</protein>
<dbReference type="EMBL" id="CM042036">
    <property type="protein sequence ID" value="KAI3744772.1"/>
    <property type="molecule type" value="Genomic_DNA"/>
</dbReference>
<keyword evidence="2" id="KW-1185">Reference proteome</keyword>
<name>A0ACB9DDX7_9ASTR</name>
<gene>
    <name evidence="1" type="ORF">L1987_57863</name>
</gene>
<reference evidence="2" key="1">
    <citation type="journal article" date="2022" name="Mol. Ecol. Resour.">
        <title>The genomes of chicory, endive, great burdock and yacon provide insights into Asteraceae palaeo-polyploidization history and plant inulin production.</title>
        <authorList>
            <person name="Fan W."/>
            <person name="Wang S."/>
            <person name="Wang H."/>
            <person name="Wang A."/>
            <person name="Jiang F."/>
            <person name="Liu H."/>
            <person name="Zhao H."/>
            <person name="Xu D."/>
            <person name="Zhang Y."/>
        </authorList>
    </citation>
    <scope>NUCLEOTIDE SEQUENCE [LARGE SCALE GENOMIC DNA]</scope>
    <source>
        <strain evidence="2">cv. Yunnan</strain>
    </source>
</reference>
<proteinExistence type="predicted"/>
<evidence type="ECO:0000313" key="1">
    <source>
        <dbReference type="EMBL" id="KAI3744772.1"/>
    </source>
</evidence>
<comment type="caution">
    <text evidence="1">The sequence shown here is derived from an EMBL/GenBank/DDBJ whole genome shotgun (WGS) entry which is preliminary data.</text>
</comment>
<evidence type="ECO:0000313" key="2">
    <source>
        <dbReference type="Proteomes" id="UP001056120"/>
    </source>
</evidence>
<sequence length="186" mass="20549">MFNTDAGGHIMYKLELDECEEMFESFALAEHQQPSTRSSNPSARAPAYSPRGMHQVNPDTSVAASLEACSAVGGYIARSLKEKQSVASAAYKSSNASVIAVSILSNREEERVEKEASHEADYGIPSVEEVKNIDWRARFAEIDDRMLEEPELNAVSAMSRRAEEKESPPVVEEIVTKKPVEKAEEK</sequence>
<organism evidence="1 2">
    <name type="scientific">Smallanthus sonchifolius</name>
    <dbReference type="NCBI Taxonomy" id="185202"/>
    <lineage>
        <taxon>Eukaryota</taxon>
        <taxon>Viridiplantae</taxon>
        <taxon>Streptophyta</taxon>
        <taxon>Embryophyta</taxon>
        <taxon>Tracheophyta</taxon>
        <taxon>Spermatophyta</taxon>
        <taxon>Magnoliopsida</taxon>
        <taxon>eudicotyledons</taxon>
        <taxon>Gunneridae</taxon>
        <taxon>Pentapetalae</taxon>
        <taxon>asterids</taxon>
        <taxon>campanulids</taxon>
        <taxon>Asterales</taxon>
        <taxon>Asteraceae</taxon>
        <taxon>Asteroideae</taxon>
        <taxon>Heliantheae alliance</taxon>
        <taxon>Millerieae</taxon>
        <taxon>Smallanthus</taxon>
    </lineage>
</organism>
<accession>A0ACB9DDX7</accession>
<reference evidence="1 2" key="2">
    <citation type="journal article" date="2022" name="Mol. Ecol. Resour.">
        <title>The genomes of chicory, endive, great burdock and yacon provide insights into Asteraceae paleo-polyploidization history and plant inulin production.</title>
        <authorList>
            <person name="Fan W."/>
            <person name="Wang S."/>
            <person name="Wang H."/>
            <person name="Wang A."/>
            <person name="Jiang F."/>
            <person name="Liu H."/>
            <person name="Zhao H."/>
            <person name="Xu D."/>
            <person name="Zhang Y."/>
        </authorList>
    </citation>
    <scope>NUCLEOTIDE SEQUENCE [LARGE SCALE GENOMIC DNA]</scope>
    <source>
        <strain evidence="2">cv. Yunnan</strain>
        <tissue evidence="1">Leaves</tissue>
    </source>
</reference>
<dbReference type="Proteomes" id="UP001056120">
    <property type="component" value="Linkage Group LG19"/>
</dbReference>